<evidence type="ECO:0000259" key="1">
    <source>
        <dbReference type="PROSITE" id="PS50880"/>
    </source>
</evidence>
<organism evidence="2 3">
    <name type="scientific">Desulfoscipio geothermicus DSM 3669</name>
    <dbReference type="NCBI Taxonomy" id="1121426"/>
    <lineage>
        <taxon>Bacteria</taxon>
        <taxon>Bacillati</taxon>
        <taxon>Bacillota</taxon>
        <taxon>Clostridia</taxon>
        <taxon>Eubacteriales</taxon>
        <taxon>Desulfallaceae</taxon>
        <taxon>Desulfoscipio</taxon>
    </lineage>
</organism>
<dbReference type="InterPro" id="IPR006171">
    <property type="entry name" value="TOPRIM_dom"/>
</dbReference>
<evidence type="ECO:0000313" key="2">
    <source>
        <dbReference type="EMBL" id="SFR11569.1"/>
    </source>
</evidence>
<dbReference type="STRING" id="39060.SAMN05660706_12313"/>
<feature type="domain" description="Toprim" evidence="1">
    <location>
        <begin position="230"/>
        <end position="316"/>
    </location>
</feature>
<dbReference type="RefSeq" id="WP_092485197.1">
    <property type="nucleotide sequence ID" value="NZ_FOYM01000023.1"/>
</dbReference>
<dbReference type="Pfam" id="PF12965">
    <property type="entry name" value="DUF3854"/>
    <property type="match status" value="1"/>
</dbReference>
<keyword evidence="3" id="KW-1185">Reference proteome</keyword>
<dbReference type="Gene3D" id="3.40.1360.10">
    <property type="match status" value="1"/>
</dbReference>
<gene>
    <name evidence="2" type="ORF">SAMN05660706_12313</name>
</gene>
<dbReference type="PROSITE" id="PS50880">
    <property type="entry name" value="TOPRIM"/>
    <property type="match status" value="1"/>
</dbReference>
<dbReference type="InterPro" id="IPR024385">
    <property type="entry name" value="DUF3854"/>
</dbReference>
<evidence type="ECO:0000313" key="3">
    <source>
        <dbReference type="Proteomes" id="UP000199584"/>
    </source>
</evidence>
<dbReference type="Proteomes" id="UP000199584">
    <property type="component" value="Unassembled WGS sequence"/>
</dbReference>
<dbReference type="CDD" id="cd01029">
    <property type="entry name" value="TOPRIM_primases"/>
    <property type="match status" value="1"/>
</dbReference>
<dbReference type="AlphaFoldDB" id="A0A1I6E1E1"/>
<name>A0A1I6E1E1_9FIRM</name>
<accession>A0A1I6E1E1</accession>
<dbReference type="EMBL" id="FOYM01000023">
    <property type="protein sequence ID" value="SFR11569.1"/>
    <property type="molecule type" value="Genomic_DNA"/>
</dbReference>
<sequence length="332" mass="37693">MQNRHKYPYEKFIKAKPSHPCPICGKDDWCGFNSYLASCMRVKEGSFKTKIQSNGKEAYLHWLKPGTVEAPAIINEKIPAVQTAPVEVRDRVYREFLRLLSLYPRHKDDLIRRGLSEKDIKEKGYKSVPESNKPWNICRRLIERGHDLAGIPGFYKARGRHGGNYWTFDWQPGYFIPILDSSGRIQALQRRMDDPDRGGKYKLFSGYQHRGGCSCGTPAHIARPERMKDSSIWITEGPLKADIASKYLGAVVIGALSVTAWKPVLEVVLEMGAKEVVIAYDMDAKTNKFVAEAEKALKHELLKHGLKVKRARWKTGKGIDDVLVAMHKKQTA</sequence>
<dbReference type="InterPro" id="IPR034154">
    <property type="entry name" value="TOPRIM_DnaG/twinkle"/>
</dbReference>
<protein>
    <recommendedName>
        <fullName evidence="1">Toprim domain-containing protein</fullName>
    </recommendedName>
</protein>
<reference evidence="3" key="1">
    <citation type="submission" date="2016-10" db="EMBL/GenBank/DDBJ databases">
        <authorList>
            <person name="Varghese N."/>
            <person name="Submissions S."/>
        </authorList>
    </citation>
    <scope>NUCLEOTIDE SEQUENCE [LARGE SCALE GENOMIC DNA]</scope>
    <source>
        <strain evidence="3">DSM 3669</strain>
    </source>
</reference>
<proteinExistence type="predicted"/>
<dbReference type="OrthoDB" id="2665710at2"/>